<accession>A0ABW2RAR6</accession>
<dbReference type="RefSeq" id="WP_382257511.1">
    <property type="nucleotide sequence ID" value="NZ_JBHTBX010000007.1"/>
</dbReference>
<evidence type="ECO:0000256" key="1">
    <source>
        <dbReference type="SAM" id="MobiDB-lite"/>
    </source>
</evidence>
<evidence type="ECO:0000313" key="4">
    <source>
        <dbReference type="EMBL" id="MFC7435199.1"/>
    </source>
</evidence>
<feature type="region of interest" description="Disordered" evidence="1">
    <location>
        <begin position="177"/>
        <end position="217"/>
    </location>
</feature>
<name>A0ABW2RAR6_9BURK</name>
<evidence type="ECO:0000256" key="2">
    <source>
        <dbReference type="SAM" id="SignalP"/>
    </source>
</evidence>
<evidence type="ECO:0000259" key="3">
    <source>
        <dbReference type="Pfam" id="PF18914"/>
    </source>
</evidence>
<keyword evidence="5" id="KW-1185">Reference proteome</keyword>
<dbReference type="EMBL" id="JBHTBX010000007">
    <property type="protein sequence ID" value="MFC7435199.1"/>
    <property type="molecule type" value="Genomic_DNA"/>
</dbReference>
<feature type="domain" description="DUF5666" evidence="3">
    <location>
        <begin position="120"/>
        <end position="174"/>
    </location>
</feature>
<dbReference type="Proteomes" id="UP001596495">
    <property type="component" value="Unassembled WGS sequence"/>
</dbReference>
<feature type="compositionally biased region" description="Acidic residues" evidence="1">
    <location>
        <begin position="177"/>
        <end position="210"/>
    </location>
</feature>
<gene>
    <name evidence="4" type="ORF">ACFQNJ_11850</name>
</gene>
<protein>
    <submittedName>
        <fullName evidence="4">DUF5666 domain-containing protein</fullName>
    </submittedName>
</protein>
<comment type="caution">
    <text evidence="4">The sequence shown here is derived from an EMBL/GenBank/DDBJ whole genome shotgun (WGS) entry which is preliminary data.</text>
</comment>
<reference evidence="5" key="1">
    <citation type="journal article" date="2019" name="Int. J. Syst. Evol. Microbiol.">
        <title>The Global Catalogue of Microorganisms (GCM) 10K type strain sequencing project: providing services to taxonomists for standard genome sequencing and annotation.</title>
        <authorList>
            <consortium name="The Broad Institute Genomics Platform"/>
            <consortium name="The Broad Institute Genome Sequencing Center for Infectious Disease"/>
            <person name="Wu L."/>
            <person name="Ma J."/>
        </authorList>
    </citation>
    <scope>NUCLEOTIDE SEQUENCE [LARGE SCALE GENOMIC DNA]</scope>
    <source>
        <strain evidence="5">CCUG 54518</strain>
    </source>
</reference>
<dbReference type="InterPro" id="IPR043724">
    <property type="entry name" value="DUF5666"/>
</dbReference>
<evidence type="ECO:0000313" key="5">
    <source>
        <dbReference type="Proteomes" id="UP001596495"/>
    </source>
</evidence>
<feature type="domain" description="DUF5666" evidence="3">
    <location>
        <begin position="50"/>
        <end position="102"/>
    </location>
</feature>
<dbReference type="PROSITE" id="PS51257">
    <property type="entry name" value="PROKAR_LIPOPROTEIN"/>
    <property type="match status" value="1"/>
</dbReference>
<keyword evidence="2" id="KW-0732">Signal</keyword>
<dbReference type="Pfam" id="PF18914">
    <property type="entry name" value="DUF5666"/>
    <property type="match status" value="2"/>
</dbReference>
<proteinExistence type="predicted"/>
<feature type="chain" id="PRO_5045928969" evidence="2">
    <location>
        <begin position="32"/>
        <end position="217"/>
    </location>
</feature>
<sequence>MKKPTNVRRTSHLGRTLRTATAILATAALMACTGGGSDDTASTTAKPFSGVVTQYGDGVLTVDGIAVDTSTLGSVPAGLSVGTRVELEGTLDNGVIRATRLELDDDRSDDVPDGIRNELKGTITAMSSPTSFSVNGVPVDATGATALPTGLRVGSLVEVYGILVNGVMQASRVELETNDGIDDDRDDDGTDDDRDDDSIDDRDDCDDDVDPTCRDDD</sequence>
<organism evidence="4 5">
    <name type="scientific">Hydrogenophaga bisanensis</name>
    <dbReference type="NCBI Taxonomy" id="439611"/>
    <lineage>
        <taxon>Bacteria</taxon>
        <taxon>Pseudomonadati</taxon>
        <taxon>Pseudomonadota</taxon>
        <taxon>Betaproteobacteria</taxon>
        <taxon>Burkholderiales</taxon>
        <taxon>Comamonadaceae</taxon>
        <taxon>Hydrogenophaga</taxon>
    </lineage>
</organism>
<feature type="signal peptide" evidence="2">
    <location>
        <begin position="1"/>
        <end position="31"/>
    </location>
</feature>